<evidence type="ECO:0000256" key="2">
    <source>
        <dbReference type="ARBA" id="ARBA00023012"/>
    </source>
</evidence>
<dbReference type="PRINTS" id="PR00038">
    <property type="entry name" value="HTHLUXR"/>
</dbReference>
<dbReference type="InterPro" id="IPR011006">
    <property type="entry name" value="CheY-like_superfamily"/>
</dbReference>
<dbReference type="OrthoDB" id="9782655at2"/>
<feature type="domain" description="Response regulatory" evidence="8">
    <location>
        <begin position="6"/>
        <end position="121"/>
    </location>
</feature>
<keyword evidence="10" id="KW-1185">Reference proteome</keyword>
<evidence type="ECO:0008006" key="11">
    <source>
        <dbReference type="Google" id="ProtNLM"/>
    </source>
</evidence>
<feature type="modified residue" description="4-aspartylphosphate" evidence="6">
    <location>
        <position position="56"/>
    </location>
</feature>
<accession>A0A327KHL6</accession>
<dbReference type="InterPro" id="IPR016032">
    <property type="entry name" value="Sig_transdc_resp-reg_C-effctor"/>
</dbReference>
<dbReference type="Gene3D" id="3.40.50.2300">
    <property type="match status" value="1"/>
</dbReference>
<dbReference type="CDD" id="cd06170">
    <property type="entry name" value="LuxR_C_like"/>
    <property type="match status" value="1"/>
</dbReference>
<evidence type="ECO:0000256" key="3">
    <source>
        <dbReference type="ARBA" id="ARBA00023015"/>
    </source>
</evidence>
<keyword evidence="3" id="KW-0805">Transcription regulation</keyword>
<proteinExistence type="predicted"/>
<dbReference type="FunFam" id="3.40.50.2300:FF:000018">
    <property type="entry name" value="DNA-binding transcriptional regulator NtrC"/>
    <property type="match status" value="1"/>
</dbReference>
<dbReference type="EMBL" id="NPEU01000198">
    <property type="protein sequence ID" value="RAI36995.1"/>
    <property type="molecule type" value="Genomic_DNA"/>
</dbReference>
<dbReference type="InterPro" id="IPR000792">
    <property type="entry name" value="Tscrpt_reg_LuxR_C"/>
</dbReference>
<evidence type="ECO:0000256" key="1">
    <source>
        <dbReference type="ARBA" id="ARBA00022553"/>
    </source>
</evidence>
<keyword evidence="4" id="KW-0238">DNA-binding</keyword>
<dbReference type="GO" id="GO:0006355">
    <property type="term" value="P:regulation of DNA-templated transcription"/>
    <property type="evidence" value="ECO:0007669"/>
    <property type="project" value="InterPro"/>
</dbReference>
<feature type="domain" description="HTH luxR-type" evidence="7">
    <location>
        <begin position="137"/>
        <end position="202"/>
    </location>
</feature>
<dbReference type="SMART" id="SM00448">
    <property type="entry name" value="REC"/>
    <property type="match status" value="1"/>
</dbReference>
<gene>
    <name evidence="9" type="ORF">CH338_16760</name>
</gene>
<evidence type="ECO:0000259" key="7">
    <source>
        <dbReference type="PROSITE" id="PS50043"/>
    </source>
</evidence>
<dbReference type="PROSITE" id="PS50043">
    <property type="entry name" value="HTH_LUXR_2"/>
    <property type="match status" value="1"/>
</dbReference>
<dbReference type="InterPro" id="IPR001789">
    <property type="entry name" value="Sig_transdc_resp-reg_receiver"/>
</dbReference>
<dbReference type="PANTHER" id="PTHR44688">
    <property type="entry name" value="DNA-BINDING TRANSCRIPTIONAL ACTIVATOR DEVR_DOSR"/>
    <property type="match status" value="1"/>
</dbReference>
<evidence type="ECO:0000259" key="8">
    <source>
        <dbReference type="PROSITE" id="PS50110"/>
    </source>
</evidence>
<dbReference type="SUPFAM" id="SSF46894">
    <property type="entry name" value="C-terminal effector domain of the bipartite response regulators"/>
    <property type="match status" value="1"/>
</dbReference>
<dbReference type="Pfam" id="PF00196">
    <property type="entry name" value="GerE"/>
    <property type="match status" value="1"/>
</dbReference>
<dbReference type="GO" id="GO:0003677">
    <property type="term" value="F:DNA binding"/>
    <property type="evidence" value="ECO:0007669"/>
    <property type="project" value="UniProtKB-KW"/>
</dbReference>
<keyword evidence="2" id="KW-0902">Two-component regulatory system</keyword>
<evidence type="ECO:0000313" key="9">
    <source>
        <dbReference type="EMBL" id="RAI36995.1"/>
    </source>
</evidence>
<dbReference type="PANTHER" id="PTHR44688:SF16">
    <property type="entry name" value="DNA-BINDING TRANSCRIPTIONAL ACTIVATOR DEVR_DOSR"/>
    <property type="match status" value="1"/>
</dbReference>
<dbReference type="Gene3D" id="1.10.10.10">
    <property type="entry name" value="Winged helix-like DNA-binding domain superfamily/Winged helix DNA-binding domain"/>
    <property type="match status" value="1"/>
</dbReference>
<evidence type="ECO:0000256" key="6">
    <source>
        <dbReference type="PROSITE-ProRule" id="PRU00169"/>
    </source>
</evidence>
<dbReference type="PROSITE" id="PS50110">
    <property type="entry name" value="RESPONSE_REGULATORY"/>
    <property type="match status" value="1"/>
</dbReference>
<dbReference type="Proteomes" id="UP000248863">
    <property type="component" value="Unassembled WGS sequence"/>
</dbReference>
<comment type="caution">
    <text evidence="9">The sequence shown here is derived from an EMBL/GenBank/DDBJ whole genome shotgun (WGS) entry which is preliminary data.</text>
</comment>
<dbReference type="Pfam" id="PF00072">
    <property type="entry name" value="Response_reg"/>
    <property type="match status" value="1"/>
</dbReference>
<protein>
    <recommendedName>
        <fullName evidence="11">DNA-binding response regulator</fullName>
    </recommendedName>
</protein>
<dbReference type="AlphaFoldDB" id="A0A327KHL6"/>
<keyword evidence="5" id="KW-0804">Transcription</keyword>
<evidence type="ECO:0000313" key="10">
    <source>
        <dbReference type="Proteomes" id="UP000248863"/>
    </source>
</evidence>
<name>A0A327KHL6_9BRAD</name>
<dbReference type="RefSeq" id="WP_111358283.1">
    <property type="nucleotide sequence ID" value="NZ_NHSK01000102.1"/>
</dbReference>
<dbReference type="InterPro" id="IPR036388">
    <property type="entry name" value="WH-like_DNA-bd_sf"/>
</dbReference>
<organism evidence="9 10">
    <name type="scientific">Rhodoplanes elegans</name>
    <dbReference type="NCBI Taxonomy" id="29408"/>
    <lineage>
        <taxon>Bacteria</taxon>
        <taxon>Pseudomonadati</taxon>
        <taxon>Pseudomonadota</taxon>
        <taxon>Alphaproteobacteria</taxon>
        <taxon>Hyphomicrobiales</taxon>
        <taxon>Nitrobacteraceae</taxon>
        <taxon>Rhodoplanes</taxon>
    </lineage>
</organism>
<reference evidence="9 10" key="1">
    <citation type="submission" date="2017-07" db="EMBL/GenBank/DDBJ databases">
        <title>Draft Genome Sequences of Select Purple Nonsulfur Bacteria.</title>
        <authorList>
            <person name="Lasarre B."/>
            <person name="Mckinlay J.B."/>
        </authorList>
    </citation>
    <scope>NUCLEOTIDE SEQUENCE [LARGE SCALE GENOMIC DNA]</scope>
    <source>
        <strain evidence="9 10">DSM 11907</strain>
    </source>
</reference>
<dbReference type="SUPFAM" id="SSF52172">
    <property type="entry name" value="CheY-like"/>
    <property type="match status" value="1"/>
</dbReference>
<dbReference type="GO" id="GO:0000160">
    <property type="term" value="P:phosphorelay signal transduction system"/>
    <property type="evidence" value="ECO:0007669"/>
    <property type="project" value="UniProtKB-KW"/>
</dbReference>
<sequence length="206" mass="22257">MPEPCPVALVDDDPAVLDALALYLERRGLTVTRFASANALVAAGEDAAAFECVVADVRMPGLSGLDLVRHLAERPAAPPVILITGHGDVDMAVAAIKLGAFDFIEKPFDEARLFEAIGVAVAKRRASRQDAEALADLQARFESLSERQHEVLTLATEGLSNKEIAARLGISPRTVEIHRAWVMERMGARNLAELVRMAMRLRPTGP</sequence>
<evidence type="ECO:0000256" key="4">
    <source>
        <dbReference type="ARBA" id="ARBA00023125"/>
    </source>
</evidence>
<evidence type="ECO:0000256" key="5">
    <source>
        <dbReference type="ARBA" id="ARBA00023163"/>
    </source>
</evidence>
<dbReference type="SMART" id="SM00421">
    <property type="entry name" value="HTH_LUXR"/>
    <property type="match status" value="1"/>
</dbReference>
<keyword evidence="1 6" id="KW-0597">Phosphoprotein</keyword>